<evidence type="ECO:0000313" key="2">
    <source>
        <dbReference type="EMBL" id="ORY51032.1"/>
    </source>
</evidence>
<evidence type="ECO:0000313" key="3">
    <source>
        <dbReference type="Proteomes" id="UP000193642"/>
    </source>
</evidence>
<gene>
    <name evidence="2" type="ORF">BCR33DRAFT_501523</name>
</gene>
<dbReference type="AlphaFoldDB" id="A0A1Y2CVH9"/>
<keyword evidence="3" id="KW-1185">Reference proteome</keyword>
<sequence>MGKATVPAPSSVPSSSSTSDEPTATAQGEPALQINPDLQHLPTPASLLSNPLTPIQASAPTSLPSIMIPQSTPLFPTTLRPEAHQCFYSSSNSLSNIHNTSNLPYERQSYCNGKVKSKIQLVHNLFRIKGPVAALRFRILIFLQIIRSWISCYGRLRQQPRLRRMVKTDRHHLRMLIMTKMGTIKV</sequence>
<dbReference type="EMBL" id="MCGO01000006">
    <property type="protein sequence ID" value="ORY51032.1"/>
    <property type="molecule type" value="Genomic_DNA"/>
</dbReference>
<evidence type="ECO:0000256" key="1">
    <source>
        <dbReference type="SAM" id="MobiDB-lite"/>
    </source>
</evidence>
<protein>
    <submittedName>
        <fullName evidence="2">Uncharacterized protein</fullName>
    </submittedName>
</protein>
<comment type="caution">
    <text evidence="2">The sequence shown here is derived from an EMBL/GenBank/DDBJ whole genome shotgun (WGS) entry which is preliminary data.</text>
</comment>
<feature type="compositionally biased region" description="Low complexity" evidence="1">
    <location>
        <begin position="1"/>
        <end position="26"/>
    </location>
</feature>
<dbReference type="Proteomes" id="UP000193642">
    <property type="component" value="Unassembled WGS sequence"/>
</dbReference>
<organism evidence="2 3">
    <name type="scientific">Rhizoclosmatium globosum</name>
    <dbReference type="NCBI Taxonomy" id="329046"/>
    <lineage>
        <taxon>Eukaryota</taxon>
        <taxon>Fungi</taxon>
        <taxon>Fungi incertae sedis</taxon>
        <taxon>Chytridiomycota</taxon>
        <taxon>Chytridiomycota incertae sedis</taxon>
        <taxon>Chytridiomycetes</taxon>
        <taxon>Chytridiales</taxon>
        <taxon>Chytriomycetaceae</taxon>
        <taxon>Rhizoclosmatium</taxon>
    </lineage>
</organism>
<reference evidence="2 3" key="1">
    <citation type="submission" date="2016-07" db="EMBL/GenBank/DDBJ databases">
        <title>Pervasive Adenine N6-methylation of Active Genes in Fungi.</title>
        <authorList>
            <consortium name="DOE Joint Genome Institute"/>
            <person name="Mondo S.J."/>
            <person name="Dannebaum R.O."/>
            <person name="Kuo R.C."/>
            <person name="Labutti K."/>
            <person name="Haridas S."/>
            <person name="Kuo A."/>
            <person name="Salamov A."/>
            <person name="Ahrendt S.R."/>
            <person name="Lipzen A."/>
            <person name="Sullivan W."/>
            <person name="Andreopoulos W.B."/>
            <person name="Clum A."/>
            <person name="Lindquist E."/>
            <person name="Daum C."/>
            <person name="Ramamoorthy G.K."/>
            <person name="Gryganskyi A."/>
            <person name="Culley D."/>
            <person name="Magnuson J.K."/>
            <person name="James T.Y."/>
            <person name="O'Malley M.A."/>
            <person name="Stajich J.E."/>
            <person name="Spatafora J.W."/>
            <person name="Visel A."/>
            <person name="Grigoriev I.V."/>
        </authorList>
    </citation>
    <scope>NUCLEOTIDE SEQUENCE [LARGE SCALE GENOMIC DNA]</scope>
    <source>
        <strain evidence="2 3">JEL800</strain>
    </source>
</reference>
<accession>A0A1Y2CVH9</accession>
<feature type="region of interest" description="Disordered" evidence="1">
    <location>
        <begin position="1"/>
        <end position="30"/>
    </location>
</feature>
<proteinExistence type="predicted"/>
<name>A0A1Y2CVH9_9FUNG</name>